<keyword evidence="3" id="KW-1185">Reference proteome</keyword>
<reference evidence="2 3" key="1">
    <citation type="journal article" date="2021" name="Nat. Commun.">
        <title>Genetic determinants of endophytism in the Arabidopsis root mycobiome.</title>
        <authorList>
            <person name="Mesny F."/>
            <person name="Miyauchi S."/>
            <person name="Thiergart T."/>
            <person name="Pickel B."/>
            <person name="Atanasova L."/>
            <person name="Karlsson M."/>
            <person name="Huettel B."/>
            <person name="Barry K.W."/>
            <person name="Haridas S."/>
            <person name="Chen C."/>
            <person name="Bauer D."/>
            <person name="Andreopoulos W."/>
            <person name="Pangilinan J."/>
            <person name="LaButti K."/>
            <person name="Riley R."/>
            <person name="Lipzen A."/>
            <person name="Clum A."/>
            <person name="Drula E."/>
            <person name="Henrissat B."/>
            <person name="Kohler A."/>
            <person name="Grigoriev I.V."/>
            <person name="Martin F.M."/>
            <person name="Hacquard S."/>
        </authorList>
    </citation>
    <scope>NUCLEOTIDE SEQUENCE [LARGE SCALE GENOMIC DNA]</scope>
    <source>
        <strain evidence="2 3">MPI-SDFR-AT-0080</strain>
    </source>
</reference>
<dbReference type="Proteomes" id="UP000774617">
    <property type="component" value="Unassembled WGS sequence"/>
</dbReference>
<gene>
    <name evidence="2" type="ORF">B0J12DRAFT_237528</name>
</gene>
<comment type="caution">
    <text evidence="2">The sequence shown here is derived from an EMBL/GenBank/DDBJ whole genome shotgun (WGS) entry which is preliminary data.</text>
</comment>
<evidence type="ECO:0000313" key="3">
    <source>
        <dbReference type="Proteomes" id="UP000774617"/>
    </source>
</evidence>
<proteinExistence type="predicted"/>
<protein>
    <submittedName>
        <fullName evidence="2">Uncharacterized protein</fullName>
    </submittedName>
</protein>
<name>A0ABQ8GQI0_9PEZI</name>
<evidence type="ECO:0000313" key="2">
    <source>
        <dbReference type="EMBL" id="KAH7062416.1"/>
    </source>
</evidence>
<sequence length="201" mass="22482">MVQKLWKLGGKKLEYTKWRLRTRRAALDNSRKKKLQNERNLRGRSVVSPRKNKHGRIVWLTLCAGRDFTRSDEAFRQLGRRRARRKHAGAPGGGTPQDCAGRIDDGQASRSFKPRTTNGRWAGLARPECPPPLPLKPSVLRAWPGGVIIFLSPSAAFALCCHLRNLVTAPPPSPRSTKELAAENIAEAHGFIGRMMSLRSF</sequence>
<feature type="compositionally biased region" description="Polar residues" evidence="1">
    <location>
        <begin position="108"/>
        <end position="119"/>
    </location>
</feature>
<feature type="region of interest" description="Disordered" evidence="1">
    <location>
        <begin position="80"/>
        <end position="125"/>
    </location>
</feature>
<dbReference type="EMBL" id="JAGTJR010000003">
    <property type="protein sequence ID" value="KAH7062416.1"/>
    <property type="molecule type" value="Genomic_DNA"/>
</dbReference>
<organism evidence="2 3">
    <name type="scientific">Macrophomina phaseolina</name>
    <dbReference type="NCBI Taxonomy" id="35725"/>
    <lineage>
        <taxon>Eukaryota</taxon>
        <taxon>Fungi</taxon>
        <taxon>Dikarya</taxon>
        <taxon>Ascomycota</taxon>
        <taxon>Pezizomycotina</taxon>
        <taxon>Dothideomycetes</taxon>
        <taxon>Dothideomycetes incertae sedis</taxon>
        <taxon>Botryosphaeriales</taxon>
        <taxon>Botryosphaeriaceae</taxon>
        <taxon>Macrophomina</taxon>
    </lineage>
</organism>
<evidence type="ECO:0000256" key="1">
    <source>
        <dbReference type="SAM" id="MobiDB-lite"/>
    </source>
</evidence>
<accession>A0ABQ8GQI0</accession>